<name>X1IXI6_9ZZZZ</name>
<evidence type="ECO:0008006" key="2">
    <source>
        <dbReference type="Google" id="ProtNLM"/>
    </source>
</evidence>
<protein>
    <recommendedName>
        <fullName evidence="2">Exonuclease VII large subunit C-terminal domain-containing protein</fullName>
    </recommendedName>
</protein>
<comment type="caution">
    <text evidence="1">The sequence shown here is derived from an EMBL/GenBank/DDBJ whole genome shotgun (WGS) entry which is preliminary data.</text>
</comment>
<organism evidence="1">
    <name type="scientific">marine sediment metagenome</name>
    <dbReference type="NCBI Taxonomy" id="412755"/>
    <lineage>
        <taxon>unclassified sequences</taxon>
        <taxon>metagenomes</taxon>
        <taxon>ecological metagenomes</taxon>
    </lineage>
</organism>
<sequence length="55" mass="6027">MAGLNPKSVLQRGYSITANKKTGLLIKSSEDVRIGDLLITELAEENLIESKVIKK</sequence>
<evidence type="ECO:0000313" key="1">
    <source>
        <dbReference type="EMBL" id="GAH87166.1"/>
    </source>
</evidence>
<reference evidence="1" key="1">
    <citation type="journal article" date="2014" name="Front. Microbiol.">
        <title>High frequency of phylogenetically diverse reductive dehalogenase-homologous genes in deep subseafloor sedimentary metagenomes.</title>
        <authorList>
            <person name="Kawai M."/>
            <person name="Futagami T."/>
            <person name="Toyoda A."/>
            <person name="Takaki Y."/>
            <person name="Nishi S."/>
            <person name="Hori S."/>
            <person name="Arai W."/>
            <person name="Tsubouchi T."/>
            <person name="Morono Y."/>
            <person name="Uchiyama I."/>
            <person name="Ito T."/>
            <person name="Fujiyama A."/>
            <person name="Inagaki F."/>
            <person name="Takami H."/>
        </authorList>
    </citation>
    <scope>NUCLEOTIDE SEQUENCE</scope>
    <source>
        <strain evidence="1">Expedition CK06-06</strain>
    </source>
</reference>
<dbReference type="AlphaFoldDB" id="X1IXI6"/>
<proteinExistence type="predicted"/>
<accession>X1IXI6</accession>
<dbReference type="EMBL" id="BARU01040000">
    <property type="protein sequence ID" value="GAH87166.1"/>
    <property type="molecule type" value="Genomic_DNA"/>
</dbReference>
<gene>
    <name evidence="1" type="ORF">S03H2_61908</name>
</gene>